<feature type="region of interest" description="Disordered" evidence="1">
    <location>
        <begin position="67"/>
        <end position="104"/>
    </location>
</feature>
<dbReference type="InterPro" id="IPR019954">
    <property type="entry name" value="Ubiquitin_CS"/>
</dbReference>
<evidence type="ECO:0000259" key="2">
    <source>
        <dbReference type="PROSITE" id="PS50053"/>
    </source>
</evidence>
<dbReference type="PROSITE" id="PS50053">
    <property type="entry name" value="UBIQUITIN_2"/>
    <property type="match status" value="1"/>
</dbReference>
<feature type="compositionally biased region" description="Polar residues" evidence="1">
    <location>
        <begin position="586"/>
        <end position="600"/>
    </location>
</feature>
<feature type="compositionally biased region" description="Polar residues" evidence="1">
    <location>
        <begin position="313"/>
        <end position="336"/>
    </location>
</feature>
<dbReference type="SMART" id="SM00213">
    <property type="entry name" value="UBQ"/>
    <property type="match status" value="1"/>
</dbReference>
<feature type="compositionally biased region" description="Polar residues" evidence="1">
    <location>
        <begin position="251"/>
        <end position="262"/>
    </location>
</feature>
<dbReference type="GO" id="GO:0036503">
    <property type="term" value="P:ERAD pathway"/>
    <property type="evidence" value="ECO:0007669"/>
    <property type="project" value="TreeGrafter"/>
</dbReference>
<feature type="region of interest" description="Disordered" evidence="1">
    <location>
        <begin position="369"/>
        <end position="431"/>
    </location>
</feature>
<feature type="region of interest" description="Disordered" evidence="1">
    <location>
        <begin position="478"/>
        <end position="506"/>
    </location>
</feature>
<dbReference type="InterPro" id="IPR000626">
    <property type="entry name" value="Ubiquitin-like_dom"/>
</dbReference>
<evidence type="ECO:0000313" key="3">
    <source>
        <dbReference type="EMBL" id="VUZ48855.1"/>
    </source>
</evidence>
<feature type="compositionally biased region" description="Polar residues" evidence="1">
    <location>
        <begin position="171"/>
        <end position="181"/>
    </location>
</feature>
<keyword evidence="4" id="KW-1185">Reference proteome</keyword>
<dbReference type="PANTHER" id="PTHR15204:SF0">
    <property type="entry name" value="LARGE PROLINE-RICH PROTEIN BAG6"/>
    <property type="match status" value="1"/>
</dbReference>
<feature type="compositionally biased region" description="Polar residues" evidence="1">
    <location>
        <begin position="85"/>
        <end position="104"/>
    </location>
</feature>
<dbReference type="SUPFAM" id="SSF54236">
    <property type="entry name" value="Ubiquitin-like"/>
    <property type="match status" value="1"/>
</dbReference>
<dbReference type="GO" id="GO:0071818">
    <property type="term" value="C:BAT3 complex"/>
    <property type="evidence" value="ECO:0007669"/>
    <property type="project" value="TreeGrafter"/>
</dbReference>
<dbReference type="PANTHER" id="PTHR15204">
    <property type="entry name" value="LARGE PROLINE-RICH PROTEIN BAG6"/>
    <property type="match status" value="1"/>
</dbReference>
<dbReference type="Proteomes" id="UP000321570">
    <property type="component" value="Unassembled WGS sequence"/>
</dbReference>
<dbReference type="GO" id="GO:0031593">
    <property type="term" value="F:polyubiquitin modification-dependent protein binding"/>
    <property type="evidence" value="ECO:0007669"/>
    <property type="project" value="TreeGrafter"/>
</dbReference>
<accession>A0A564YNP5</accession>
<sequence>MFEVSVKTLDGESKTFQIEDEELTVSGFKEKISSEMNIPIDRQRLIFQGKLLADDRKLKDCDVASKTVHLVPRPPPQPGNEAGPSATNEETQPSRSTFGSSPFQGFTNTMNSIFQSLNPPASNVNPALSAYRLFNTLQRQANNLLNNIDGERANESTSTIAPVEGQTTISDASNLQSGNFGSTSEQQSQQQETPTVDFERLADMVAEQRRLWQRLDPHLDRWEAMLRAEQEARKTENRSESFSNDEVEPMDTSNDTEPATSTTNVEWSDTFFSNVSAALHLHAHMLHLFSDFLVEQEGHRQRRSTSSRRSSSNIAIQPTTSINQPSPLTGTPSTRSLYIREPNSSILHAHINIEPTVVTIARPLVNVTSSDTEARRRSQSAHPPASNTATSDTTPTSENDTTATTNTSVDANATTTSTGTTNEGRRWTPSQEISVFEIPTAVVFDTPLLGGGQSGGNLTAQLLETIYSQLGQAIPINTGSNQTPTTNSGVSSNTNNIPTSPGTARRRSNIRSMASSGMTNLLPPATFPFPPPPPPRNGVDIFLPCGSRHSLGGGRRRNAVPRIGRRRSLVGSVIGSNLRRGHSAGAPQTSRTATDTTTPVASAQSGNQNQSTSSQPIETVRSLMEMASGQLNQILAEFGVTTSATAVAAGSGSVGAASTQSSTAVNSTNSSRNTVSSFAFSPPVLPSDISSNTDREDYRIPQFPEILIEGLIRLVWSAIYRIARAQIPDSSPSLPIDDWERGTSAYLFHAYADDSLIRPIFASVIRYLPPLGDVFNSVTDFLHAVDVARPAIQNVVNENFLMETGSASIVRPELINLLLNSFLTDESNFSFPDGALFKWATSRAAEVGNEPLDIRRSLHNFFQDGLSRQLPLWRVNSTDDGVLGNVLLNSLEVLMIELYAFCHLLVQRGVEALGLQLNSVSVDADPVIATFGHSLSFAPLMSLILHHYDTLMESGAEETAIDLLIHGMDSVRNAFPSSGVTRFNENRERLESYLQTRPLPASTSTNATVDAIETPLQAGSRNSPAIGDDDISDVYMDAIEESPICVQPVNGEAPTDSTTGLFPDWDTQEISRSTAEALAPNPLSTWRSPVSSTNCPPVPDAFPSEWTEVVASDVIQMSASVNASQQENDTSDESTPSVRRLSDAYVAGMPVKRRRVMLERKHDLTNSANDMFMNLLKEAMSSQVPVASPTGPVEIENDGNVVAVFEGGTLSLSQVAPPQHVSEAFRAYVTEQLSRRLANDPDFDAERHSAAGEVFGKRSSSSDKRQ</sequence>
<proteinExistence type="predicted"/>
<feature type="region of interest" description="Disordered" evidence="1">
    <location>
        <begin position="300"/>
        <end position="336"/>
    </location>
</feature>
<feature type="region of interest" description="Disordered" evidence="1">
    <location>
        <begin position="231"/>
        <end position="262"/>
    </location>
</feature>
<dbReference type="AlphaFoldDB" id="A0A564YNP5"/>
<feature type="compositionally biased region" description="Low complexity" evidence="1">
    <location>
        <begin position="182"/>
        <end position="193"/>
    </location>
</feature>
<feature type="region of interest" description="Disordered" evidence="1">
    <location>
        <begin position="575"/>
        <end position="616"/>
    </location>
</feature>
<feature type="region of interest" description="Disordered" evidence="1">
    <location>
        <begin position="1238"/>
        <end position="1266"/>
    </location>
</feature>
<organism evidence="3 4">
    <name type="scientific">Hymenolepis diminuta</name>
    <name type="common">Rat tapeworm</name>
    <dbReference type="NCBI Taxonomy" id="6216"/>
    <lineage>
        <taxon>Eukaryota</taxon>
        <taxon>Metazoa</taxon>
        <taxon>Spiralia</taxon>
        <taxon>Lophotrochozoa</taxon>
        <taxon>Platyhelminthes</taxon>
        <taxon>Cestoda</taxon>
        <taxon>Eucestoda</taxon>
        <taxon>Cyclophyllidea</taxon>
        <taxon>Hymenolepididae</taxon>
        <taxon>Hymenolepis</taxon>
    </lineage>
</organism>
<dbReference type="Pfam" id="PF00240">
    <property type="entry name" value="ubiquitin"/>
    <property type="match status" value="1"/>
</dbReference>
<dbReference type="EMBL" id="CABIJS010000321">
    <property type="protein sequence ID" value="VUZ48855.1"/>
    <property type="molecule type" value="Genomic_DNA"/>
</dbReference>
<feature type="compositionally biased region" description="Low complexity" evidence="1">
    <location>
        <begin position="601"/>
        <end position="615"/>
    </location>
</feature>
<feature type="compositionally biased region" description="Low complexity" evidence="1">
    <location>
        <begin position="483"/>
        <end position="496"/>
    </location>
</feature>
<dbReference type="InterPro" id="IPR029071">
    <property type="entry name" value="Ubiquitin-like_domsf"/>
</dbReference>
<name>A0A564YNP5_HYMDI</name>
<feature type="compositionally biased region" description="Basic and acidic residues" evidence="1">
    <location>
        <begin position="1238"/>
        <end position="1250"/>
    </location>
</feature>
<feature type="region of interest" description="Disordered" evidence="1">
    <location>
        <begin position="171"/>
        <end position="195"/>
    </location>
</feature>
<feature type="compositionally biased region" description="Low complexity" evidence="1">
    <location>
        <begin position="390"/>
        <end position="421"/>
    </location>
</feature>
<dbReference type="GO" id="GO:0051787">
    <property type="term" value="F:misfolded protein binding"/>
    <property type="evidence" value="ECO:0007669"/>
    <property type="project" value="TreeGrafter"/>
</dbReference>
<feature type="domain" description="Ubiquitin-like" evidence="2">
    <location>
        <begin position="2"/>
        <end position="67"/>
    </location>
</feature>
<evidence type="ECO:0000313" key="4">
    <source>
        <dbReference type="Proteomes" id="UP000321570"/>
    </source>
</evidence>
<dbReference type="Gene3D" id="3.10.20.90">
    <property type="entry name" value="Phosphatidylinositol 3-kinase Catalytic Subunit, Chain A, domain 1"/>
    <property type="match status" value="1"/>
</dbReference>
<feature type="region of interest" description="Disordered" evidence="1">
    <location>
        <begin position="653"/>
        <end position="677"/>
    </location>
</feature>
<gene>
    <name evidence="3" type="ORF">WMSIL1_LOCUS8173</name>
</gene>
<evidence type="ECO:0000256" key="1">
    <source>
        <dbReference type="SAM" id="MobiDB-lite"/>
    </source>
</evidence>
<reference evidence="3 4" key="1">
    <citation type="submission" date="2019-07" db="EMBL/GenBank/DDBJ databases">
        <authorList>
            <person name="Jastrzebski P J."/>
            <person name="Paukszto L."/>
            <person name="Jastrzebski P J."/>
        </authorList>
    </citation>
    <scope>NUCLEOTIDE SEQUENCE [LARGE SCALE GENOMIC DNA]</scope>
    <source>
        <strain evidence="3 4">WMS-il1</strain>
    </source>
</reference>
<protein>
    <recommendedName>
        <fullName evidence="2">Ubiquitin-like domain-containing protein</fullName>
    </recommendedName>
</protein>
<dbReference type="PROSITE" id="PS00299">
    <property type="entry name" value="UBIQUITIN_1"/>
    <property type="match status" value="1"/>
</dbReference>